<accession>A0A1H0U7C8</accession>
<evidence type="ECO:0000256" key="5">
    <source>
        <dbReference type="ARBA" id="ARBA00023204"/>
    </source>
</evidence>
<dbReference type="InterPro" id="IPR011257">
    <property type="entry name" value="DNA_glycosylase"/>
</dbReference>
<dbReference type="Gene3D" id="1.10.340.30">
    <property type="entry name" value="Hypothetical protein, domain 2"/>
    <property type="match status" value="1"/>
</dbReference>
<evidence type="ECO:0000256" key="3">
    <source>
        <dbReference type="ARBA" id="ARBA00022801"/>
    </source>
</evidence>
<gene>
    <name evidence="10" type="ORF">SAMN05660330_03412</name>
</gene>
<comment type="catalytic activity">
    <reaction evidence="6">
        <text>Hydrolysis of alkylated DNA, releasing 3-methyladenine.</text>
        <dbReference type="EC" id="3.2.2.20"/>
    </reaction>
</comment>
<keyword evidence="3" id="KW-0378">Hydrolase</keyword>
<evidence type="ECO:0000256" key="9">
    <source>
        <dbReference type="PIRSR" id="PIRSR605019-1"/>
    </source>
</evidence>
<evidence type="ECO:0000256" key="8">
    <source>
        <dbReference type="ARBA" id="ARBA00066766"/>
    </source>
</evidence>
<dbReference type="GO" id="GO:0046872">
    <property type="term" value="F:metal ion binding"/>
    <property type="evidence" value="ECO:0007669"/>
    <property type="project" value="UniProtKB-KW"/>
</dbReference>
<dbReference type="OrthoDB" id="9807664at2"/>
<evidence type="ECO:0000313" key="10">
    <source>
        <dbReference type="EMBL" id="SDP61885.1"/>
    </source>
</evidence>
<organism evidence="10 11">
    <name type="scientific">Desulforhopalus singaporensis</name>
    <dbReference type="NCBI Taxonomy" id="91360"/>
    <lineage>
        <taxon>Bacteria</taxon>
        <taxon>Pseudomonadati</taxon>
        <taxon>Thermodesulfobacteriota</taxon>
        <taxon>Desulfobulbia</taxon>
        <taxon>Desulfobulbales</taxon>
        <taxon>Desulfocapsaceae</taxon>
        <taxon>Desulforhopalus</taxon>
    </lineage>
</organism>
<feature type="binding site" evidence="9">
    <location>
        <position position="18"/>
    </location>
    <ligand>
        <name>Zn(2+)</name>
        <dbReference type="ChEBI" id="CHEBI:29105"/>
    </ligand>
</feature>
<evidence type="ECO:0000256" key="7">
    <source>
        <dbReference type="ARBA" id="ARBA00057608"/>
    </source>
</evidence>
<protein>
    <recommendedName>
        <fullName evidence="8">DNA-3-methyladenine glycosylase I</fullName>
        <ecNumber evidence="8">3.2.2.20</ecNumber>
    </recommendedName>
</protein>
<proteinExistence type="predicted"/>
<dbReference type="EMBL" id="FNJI01000029">
    <property type="protein sequence ID" value="SDP61885.1"/>
    <property type="molecule type" value="Genomic_DNA"/>
</dbReference>
<dbReference type="SUPFAM" id="SSF48150">
    <property type="entry name" value="DNA-glycosylase"/>
    <property type="match status" value="1"/>
</dbReference>
<reference evidence="10 11" key="1">
    <citation type="submission" date="2016-10" db="EMBL/GenBank/DDBJ databases">
        <authorList>
            <person name="de Groot N.N."/>
        </authorList>
    </citation>
    <scope>NUCLEOTIDE SEQUENCE [LARGE SCALE GENOMIC DNA]</scope>
    <source>
        <strain evidence="10 11">DSM 12130</strain>
    </source>
</reference>
<dbReference type="GO" id="GO:0008725">
    <property type="term" value="F:DNA-3-methyladenine glycosylase activity"/>
    <property type="evidence" value="ECO:0007669"/>
    <property type="project" value="UniProtKB-EC"/>
</dbReference>
<dbReference type="EC" id="3.2.2.20" evidence="8"/>
<dbReference type="AlphaFoldDB" id="A0A1H0U7C8"/>
<keyword evidence="11" id="KW-1185">Reference proteome</keyword>
<dbReference type="GO" id="GO:0006284">
    <property type="term" value="P:base-excision repair"/>
    <property type="evidence" value="ECO:0007669"/>
    <property type="project" value="InterPro"/>
</dbReference>
<feature type="binding site" evidence="9">
    <location>
        <position position="176"/>
    </location>
    <ligand>
        <name>Zn(2+)</name>
        <dbReference type="ChEBI" id="CHEBI:29105"/>
    </ligand>
</feature>
<sequence>MKNRCEWCGNDPLYRDYHDHQWGVPEHDDFKLFEMLCLEGAQAGLSWLTILRKRKSYQEVFSNFDFTSIASYTERDIAALMTHPGIVKNRLKINAVVKNAAVVIDIIEEKGNFSSFLWDYVDGVPLQNKWRSMQEVPSQTELSRRLSRDLKKRGMSFVGPTICYSLMQSVGMVNDHLVNCFRHQEIQRLSQHQNKGNNLQP</sequence>
<keyword evidence="4 9" id="KW-0862">Zinc</keyword>
<evidence type="ECO:0000256" key="1">
    <source>
        <dbReference type="ARBA" id="ARBA00022723"/>
    </source>
</evidence>
<dbReference type="Pfam" id="PF03352">
    <property type="entry name" value="Adenine_glyco"/>
    <property type="match status" value="1"/>
</dbReference>
<evidence type="ECO:0000313" key="11">
    <source>
        <dbReference type="Proteomes" id="UP000199073"/>
    </source>
</evidence>
<evidence type="ECO:0000256" key="4">
    <source>
        <dbReference type="ARBA" id="ARBA00022833"/>
    </source>
</evidence>
<evidence type="ECO:0000256" key="2">
    <source>
        <dbReference type="ARBA" id="ARBA00022763"/>
    </source>
</evidence>
<keyword evidence="1 9" id="KW-0479">Metal-binding</keyword>
<dbReference type="STRING" id="91360.SAMN05660330_03412"/>
<dbReference type="PANTHER" id="PTHR30037">
    <property type="entry name" value="DNA-3-METHYLADENINE GLYCOSYLASE 1"/>
    <property type="match status" value="1"/>
</dbReference>
<evidence type="ECO:0000256" key="6">
    <source>
        <dbReference type="ARBA" id="ARBA00052558"/>
    </source>
</evidence>
<name>A0A1H0U7C8_9BACT</name>
<keyword evidence="2" id="KW-0227">DNA damage</keyword>
<dbReference type="InterPro" id="IPR052891">
    <property type="entry name" value="DNA-3mA_glycosylase"/>
</dbReference>
<dbReference type="InterPro" id="IPR005019">
    <property type="entry name" value="Adenine_glyco"/>
</dbReference>
<dbReference type="RefSeq" id="WP_092225012.1">
    <property type="nucleotide sequence ID" value="NZ_FNJI01000029.1"/>
</dbReference>
<feature type="binding site" evidence="9">
    <location>
        <position position="180"/>
    </location>
    <ligand>
        <name>Zn(2+)</name>
        <dbReference type="ChEBI" id="CHEBI:29105"/>
    </ligand>
</feature>
<comment type="function">
    <text evidence="7">Hydrolysis of the deoxyribose N-glycosidic bond to excise 3-methyladenine from the damaged DNA polymer formed by alkylation lesions.</text>
</comment>
<keyword evidence="5" id="KW-0234">DNA repair</keyword>
<dbReference type="FunFam" id="1.10.340.30:FF:000009">
    <property type="entry name" value="DNA-3-methyladenine glycosylase I"/>
    <property type="match status" value="1"/>
</dbReference>
<dbReference type="PANTHER" id="PTHR30037:SF4">
    <property type="entry name" value="DNA-3-METHYLADENINE GLYCOSYLASE I"/>
    <property type="match status" value="1"/>
</dbReference>
<dbReference type="Proteomes" id="UP000199073">
    <property type="component" value="Unassembled WGS sequence"/>
</dbReference>
<feature type="binding site" evidence="9">
    <location>
        <position position="5"/>
    </location>
    <ligand>
        <name>Zn(2+)</name>
        <dbReference type="ChEBI" id="CHEBI:29105"/>
    </ligand>
</feature>